<dbReference type="Gene3D" id="1.20.1270.370">
    <property type="match status" value="1"/>
</dbReference>
<dbReference type="AlphaFoldDB" id="X1A271"/>
<dbReference type="InterPro" id="IPR010327">
    <property type="entry name" value="FldB/FldC_alpha/beta"/>
</dbReference>
<sequence length="99" mass="11971">MENITKEPATEYAVDVEIDLIIDRKKFVQVSYDFYYYLNAPLKRDKISLKFFINDIKELKFQLEEHFGVEITDKKLYEAINLTNEIRKLLKKISEYRNK</sequence>
<dbReference type="EMBL" id="BART01008471">
    <property type="protein sequence ID" value="GAG54376.1"/>
    <property type="molecule type" value="Genomic_DNA"/>
</dbReference>
<accession>X1A271</accession>
<comment type="caution">
    <text evidence="1">The sequence shown here is derived from an EMBL/GenBank/DDBJ whole genome shotgun (WGS) entry which is preliminary data.</text>
</comment>
<evidence type="ECO:0000313" key="1">
    <source>
        <dbReference type="EMBL" id="GAG54376.1"/>
    </source>
</evidence>
<proteinExistence type="predicted"/>
<gene>
    <name evidence="1" type="ORF">S01H4_19047</name>
</gene>
<reference evidence="1" key="1">
    <citation type="journal article" date="2014" name="Front. Microbiol.">
        <title>High frequency of phylogenetically diverse reductive dehalogenase-homologous genes in deep subseafloor sedimentary metagenomes.</title>
        <authorList>
            <person name="Kawai M."/>
            <person name="Futagami T."/>
            <person name="Toyoda A."/>
            <person name="Takaki Y."/>
            <person name="Nishi S."/>
            <person name="Hori S."/>
            <person name="Arai W."/>
            <person name="Tsubouchi T."/>
            <person name="Morono Y."/>
            <person name="Uchiyama I."/>
            <person name="Ito T."/>
            <person name="Fujiyama A."/>
            <person name="Inagaki F."/>
            <person name="Takami H."/>
        </authorList>
    </citation>
    <scope>NUCLEOTIDE SEQUENCE</scope>
    <source>
        <strain evidence="1">Expedition CK06-06</strain>
    </source>
</reference>
<protein>
    <submittedName>
        <fullName evidence="1">Uncharacterized protein</fullName>
    </submittedName>
</protein>
<name>X1A271_9ZZZZ</name>
<feature type="non-terminal residue" evidence="1">
    <location>
        <position position="99"/>
    </location>
</feature>
<dbReference type="Pfam" id="PF06050">
    <property type="entry name" value="HGD-D"/>
    <property type="match status" value="1"/>
</dbReference>
<organism evidence="1">
    <name type="scientific">marine sediment metagenome</name>
    <dbReference type="NCBI Taxonomy" id="412755"/>
    <lineage>
        <taxon>unclassified sequences</taxon>
        <taxon>metagenomes</taxon>
        <taxon>ecological metagenomes</taxon>
    </lineage>
</organism>